<evidence type="ECO:0000256" key="1">
    <source>
        <dbReference type="ARBA" id="ARBA00022737"/>
    </source>
</evidence>
<evidence type="ECO:0000313" key="4">
    <source>
        <dbReference type="Proteomes" id="UP000001593"/>
    </source>
</evidence>
<dbReference type="STRING" id="45351.A7SA50"/>
<dbReference type="InParanoid" id="A7SA50"/>
<evidence type="ECO:0000313" key="3">
    <source>
        <dbReference type="EMBL" id="EDO39396.1"/>
    </source>
</evidence>
<protein>
    <recommendedName>
        <fullName evidence="2">DUF4062 domain-containing protein</fullName>
    </recommendedName>
</protein>
<dbReference type="InterPro" id="IPR051191">
    <property type="entry name" value="DCAF12"/>
</dbReference>
<keyword evidence="4" id="KW-1185">Reference proteome</keyword>
<dbReference type="PANTHER" id="PTHR19860">
    <property type="entry name" value="DDB1- AND CUL4-ASSOCIATED FACTOR 12-RELATED"/>
    <property type="match status" value="1"/>
</dbReference>
<gene>
    <name evidence="3" type="ORF">NEMVEDRAFT_v1g110663</name>
</gene>
<dbReference type="HOGENOM" id="CLU_024712_0_0_1"/>
<dbReference type="EMBL" id="DS469607">
    <property type="protein sequence ID" value="EDO39396.1"/>
    <property type="molecule type" value="Genomic_DNA"/>
</dbReference>
<dbReference type="OMA" id="KSFFMSK"/>
<dbReference type="PhylomeDB" id="A7SA50"/>
<dbReference type="SUPFAM" id="SSF52540">
    <property type="entry name" value="P-loop containing nucleoside triphosphate hydrolases"/>
    <property type="match status" value="1"/>
</dbReference>
<sequence length="546" mass="62156">MSEEDATQVVRRCWEKIEEGCQDEMAARPGIHAAGSGGWKVVRLFVSSTFTDYHAERELLVKKVFPELREWCEHRRVQLIECDLRWGVPKYSSTEMTIKTCLGEIDKCKEETDGVPFFLNMLGERYGWMPGESDVPNEIQKGYDWVFPASITHMEILHAAYRNKNPNAAFMIRDPAFLDEIPTDMKGAFIDNSVLSKAQLQMLKEKLRLRFPGQVFDYNCEYTGIDKSTGKPKVCLRALDDFGNRVLEVFKAAIEMTFPVVEKELTLEQTEAAAHDSFVRSRGALLLGRHNEVKQVMEYITREHEPLGNEESDSRPIMLVQGVPGSGKSSLVAYCTLEAKKLDSLLFYHFVGSGPGSTSPLRVVNRLFAWLRDITHYTGNIYPLKHLKNVLNEAGKLNKKVVIIIDALNQLADADHGSSHLDWLQTGCPSNVRVIVSAVESSRSVRMLINEDRKPCPCEVYIEELDETSRKEMVQHLLGIYNKKLDQEQLDMLVSMEGAANPLWLSLACEELRVFGVFERVTDHIKSLPEYLKGLLEFILKRFIDE</sequence>
<organism evidence="3 4">
    <name type="scientific">Nematostella vectensis</name>
    <name type="common">Starlet sea anemone</name>
    <dbReference type="NCBI Taxonomy" id="45351"/>
    <lineage>
        <taxon>Eukaryota</taxon>
        <taxon>Metazoa</taxon>
        <taxon>Cnidaria</taxon>
        <taxon>Anthozoa</taxon>
        <taxon>Hexacorallia</taxon>
        <taxon>Actiniaria</taxon>
        <taxon>Edwardsiidae</taxon>
        <taxon>Nematostella</taxon>
    </lineage>
</organism>
<keyword evidence="1" id="KW-0677">Repeat</keyword>
<dbReference type="InterPro" id="IPR025139">
    <property type="entry name" value="DUF4062"/>
</dbReference>
<feature type="domain" description="DUF4062" evidence="2">
    <location>
        <begin position="43"/>
        <end position="133"/>
    </location>
</feature>
<dbReference type="InterPro" id="IPR027417">
    <property type="entry name" value="P-loop_NTPase"/>
</dbReference>
<dbReference type="Gene3D" id="3.40.50.300">
    <property type="entry name" value="P-loop containing nucleotide triphosphate hydrolases"/>
    <property type="match status" value="1"/>
</dbReference>
<reference evidence="3 4" key="1">
    <citation type="journal article" date="2007" name="Science">
        <title>Sea anemone genome reveals ancestral eumetazoan gene repertoire and genomic organization.</title>
        <authorList>
            <person name="Putnam N.H."/>
            <person name="Srivastava M."/>
            <person name="Hellsten U."/>
            <person name="Dirks B."/>
            <person name="Chapman J."/>
            <person name="Salamov A."/>
            <person name="Terry A."/>
            <person name="Shapiro H."/>
            <person name="Lindquist E."/>
            <person name="Kapitonov V.V."/>
            <person name="Jurka J."/>
            <person name="Genikhovich G."/>
            <person name="Grigoriev I.V."/>
            <person name="Lucas S.M."/>
            <person name="Steele R.E."/>
            <person name="Finnerty J.R."/>
            <person name="Technau U."/>
            <person name="Martindale M.Q."/>
            <person name="Rokhsar D.S."/>
        </authorList>
    </citation>
    <scope>NUCLEOTIDE SEQUENCE [LARGE SCALE GENOMIC DNA]</scope>
    <source>
        <strain evidence="4">CH2 X CH6</strain>
    </source>
</reference>
<dbReference type="eggNOG" id="KOG3602">
    <property type="taxonomic scope" value="Eukaryota"/>
</dbReference>
<proteinExistence type="predicted"/>
<dbReference type="PANTHER" id="PTHR19860:SF42">
    <property type="entry name" value="RING-TYPE DOMAIN-CONTAINING PROTEIN"/>
    <property type="match status" value="1"/>
</dbReference>
<dbReference type="GO" id="GO:0080008">
    <property type="term" value="C:Cul4-RING E3 ubiquitin ligase complex"/>
    <property type="evidence" value="ECO:0000318"/>
    <property type="project" value="GO_Central"/>
</dbReference>
<feature type="non-terminal residue" evidence="3">
    <location>
        <position position="546"/>
    </location>
</feature>
<evidence type="ECO:0000259" key="2">
    <source>
        <dbReference type="Pfam" id="PF13271"/>
    </source>
</evidence>
<name>A7SA50_NEMVE</name>
<accession>A7SA50</accession>
<dbReference type="Pfam" id="PF13271">
    <property type="entry name" value="DUF4062"/>
    <property type="match status" value="1"/>
</dbReference>
<dbReference type="AlphaFoldDB" id="A7SA50"/>
<dbReference type="Proteomes" id="UP000001593">
    <property type="component" value="Unassembled WGS sequence"/>
</dbReference>